<evidence type="ECO:0000256" key="6">
    <source>
        <dbReference type="ARBA" id="ARBA00022989"/>
    </source>
</evidence>
<feature type="transmembrane region" description="Helical" evidence="8">
    <location>
        <begin position="300"/>
        <end position="318"/>
    </location>
</feature>
<dbReference type="PANTHER" id="PTHR30472">
    <property type="entry name" value="FERRIC ENTEROBACTIN TRANSPORT SYSTEM PERMEASE PROTEIN"/>
    <property type="match status" value="1"/>
</dbReference>
<comment type="similarity">
    <text evidence="2">Belongs to the binding-protein-dependent transport system permease family. FecCD subfamily.</text>
</comment>
<feature type="transmembrane region" description="Helical" evidence="8">
    <location>
        <begin position="330"/>
        <end position="349"/>
    </location>
</feature>
<keyword evidence="3" id="KW-0813">Transport</keyword>
<comment type="caution">
    <text evidence="9">The sequence shown here is derived from an EMBL/GenBank/DDBJ whole genome shotgun (WGS) entry which is preliminary data.</text>
</comment>
<comment type="subcellular location">
    <subcellularLocation>
        <location evidence="1">Cell membrane</location>
        <topology evidence="1">Multi-pass membrane protein</topology>
    </subcellularLocation>
</comment>
<evidence type="ECO:0000256" key="4">
    <source>
        <dbReference type="ARBA" id="ARBA00022475"/>
    </source>
</evidence>
<feature type="transmembrane region" description="Helical" evidence="8">
    <location>
        <begin position="145"/>
        <end position="164"/>
    </location>
</feature>
<name>A0A3N2C3I1_9MICO</name>
<evidence type="ECO:0000313" key="9">
    <source>
        <dbReference type="EMBL" id="ROR82056.1"/>
    </source>
</evidence>
<keyword evidence="10" id="KW-1185">Reference proteome</keyword>
<evidence type="ECO:0000256" key="7">
    <source>
        <dbReference type="ARBA" id="ARBA00023136"/>
    </source>
</evidence>
<evidence type="ECO:0000256" key="1">
    <source>
        <dbReference type="ARBA" id="ARBA00004651"/>
    </source>
</evidence>
<dbReference type="GO" id="GO:0033214">
    <property type="term" value="P:siderophore-iron import into cell"/>
    <property type="evidence" value="ECO:0007669"/>
    <property type="project" value="TreeGrafter"/>
</dbReference>
<evidence type="ECO:0000256" key="5">
    <source>
        <dbReference type="ARBA" id="ARBA00022692"/>
    </source>
</evidence>
<dbReference type="GO" id="GO:0005886">
    <property type="term" value="C:plasma membrane"/>
    <property type="evidence" value="ECO:0007669"/>
    <property type="project" value="UniProtKB-SubCell"/>
</dbReference>
<keyword evidence="6 8" id="KW-1133">Transmembrane helix</keyword>
<feature type="transmembrane region" description="Helical" evidence="8">
    <location>
        <begin position="262"/>
        <end position="288"/>
    </location>
</feature>
<protein>
    <submittedName>
        <fullName evidence="9">Iron complex transport system permease protein</fullName>
    </submittedName>
</protein>
<dbReference type="InterPro" id="IPR000522">
    <property type="entry name" value="ABC_transptr_permease_BtuC"/>
</dbReference>
<feature type="transmembrane region" description="Helical" evidence="8">
    <location>
        <begin position="35"/>
        <end position="56"/>
    </location>
</feature>
<accession>A0A3N2C3I1</accession>
<gene>
    <name evidence="9" type="ORF">EDD42_2138</name>
</gene>
<dbReference type="CDD" id="cd06550">
    <property type="entry name" value="TM_ABC_iron-siderophores_like"/>
    <property type="match status" value="1"/>
</dbReference>
<dbReference type="EMBL" id="RKHL01000001">
    <property type="protein sequence ID" value="ROR82056.1"/>
    <property type="molecule type" value="Genomic_DNA"/>
</dbReference>
<sequence>MTVREPVAAPGLGGRTPSTIDRVVGGRRVRRRRRVAVMTTLAALIVAVFLISLMVGNTFYPPSDVMRVILGQDVPGASFTVGRLRLPRAALAVVAGASFGLAGVTFQTMLRNPLASPDIIGISAGSSAAAAFAIVTLSLGATEVSVFAIVVGLAVAVLVYVLAYRGGVAGTRLILIGIGVAAMLDSVTTYILSRAAQWDLQEATRWLTGSLNGTSWSQVGPVVVALLVLVPVLLAQSRNLAATRLGDDTAAALGVHVDRTRLIVIVAAVGLIAFATAASGPIAFVAFLSGPIASRIVGRGGSMLVPAALVGALLVLVADLTGQYLLGARYPVGVVTGVLGAPFLIWLIIRTNRAGGSL</sequence>
<keyword evidence="5 8" id="KW-0812">Transmembrane</keyword>
<dbReference type="Gene3D" id="1.10.3470.10">
    <property type="entry name" value="ABC transporter involved in vitamin B12 uptake, BtuC"/>
    <property type="match status" value="1"/>
</dbReference>
<dbReference type="InterPro" id="IPR037294">
    <property type="entry name" value="ABC_BtuC-like"/>
</dbReference>
<feature type="transmembrane region" description="Helical" evidence="8">
    <location>
        <begin position="119"/>
        <end position="139"/>
    </location>
</feature>
<feature type="transmembrane region" description="Helical" evidence="8">
    <location>
        <begin position="216"/>
        <end position="235"/>
    </location>
</feature>
<feature type="transmembrane region" description="Helical" evidence="8">
    <location>
        <begin position="173"/>
        <end position="196"/>
    </location>
</feature>
<evidence type="ECO:0000256" key="2">
    <source>
        <dbReference type="ARBA" id="ARBA00007935"/>
    </source>
</evidence>
<dbReference type="SUPFAM" id="SSF81345">
    <property type="entry name" value="ABC transporter involved in vitamin B12 uptake, BtuC"/>
    <property type="match status" value="1"/>
</dbReference>
<dbReference type="PANTHER" id="PTHR30472:SF24">
    <property type="entry name" value="FERRIC ENTEROBACTIN TRANSPORT SYSTEM PERMEASE PROTEIN FEPG"/>
    <property type="match status" value="1"/>
</dbReference>
<keyword evidence="4" id="KW-1003">Cell membrane</keyword>
<reference evidence="9 10" key="1">
    <citation type="submission" date="2018-11" db="EMBL/GenBank/DDBJ databases">
        <title>Sequencing the genomes of 1000 actinobacteria strains.</title>
        <authorList>
            <person name="Klenk H.-P."/>
        </authorList>
    </citation>
    <scope>NUCLEOTIDE SEQUENCE [LARGE SCALE GENOMIC DNA]</scope>
    <source>
        <strain evidence="9 10">DSM 14012</strain>
    </source>
</reference>
<dbReference type="AlphaFoldDB" id="A0A3N2C3I1"/>
<evidence type="ECO:0000256" key="3">
    <source>
        <dbReference type="ARBA" id="ARBA00022448"/>
    </source>
</evidence>
<dbReference type="Proteomes" id="UP000266915">
    <property type="component" value="Unassembled WGS sequence"/>
</dbReference>
<proteinExistence type="inferred from homology"/>
<evidence type="ECO:0000313" key="10">
    <source>
        <dbReference type="Proteomes" id="UP000266915"/>
    </source>
</evidence>
<keyword evidence="7 8" id="KW-0472">Membrane</keyword>
<dbReference type="Pfam" id="PF01032">
    <property type="entry name" value="FecCD"/>
    <property type="match status" value="1"/>
</dbReference>
<dbReference type="GO" id="GO:0022857">
    <property type="term" value="F:transmembrane transporter activity"/>
    <property type="evidence" value="ECO:0007669"/>
    <property type="project" value="InterPro"/>
</dbReference>
<evidence type="ECO:0000256" key="8">
    <source>
        <dbReference type="SAM" id="Phobius"/>
    </source>
</evidence>
<organism evidence="9 10">
    <name type="scientific">Plantibacter flavus</name>
    <dbReference type="NCBI Taxonomy" id="150123"/>
    <lineage>
        <taxon>Bacteria</taxon>
        <taxon>Bacillati</taxon>
        <taxon>Actinomycetota</taxon>
        <taxon>Actinomycetes</taxon>
        <taxon>Micrococcales</taxon>
        <taxon>Microbacteriaceae</taxon>
        <taxon>Plantibacter</taxon>
    </lineage>
</organism>
<feature type="transmembrane region" description="Helical" evidence="8">
    <location>
        <begin position="89"/>
        <end position="107"/>
    </location>
</feature>